<name>A0ABS4FST6_9BACL</name>
<accession>A0ABS4FST6</accession>
<dbReference type="InterPro" id="IPR025377">
    <property type="entry name" value="DUF4367"/>
</dbReference>
<proteinExistence type="predicted"/>
<gene>
    <name evidence="4" type="ORF">J2Z32_002272</name>
</gene>
<evidence type="ECO:0000256" key="1">
    <source>
        <dbReference type="SAM" id="MobiDB-lite"/>
    </source>
</evidence>
<keyword evidence="2" id="KW-0812">Transmembrane</keyword>
<feature type="region of interest" description="Disordered" evidence="1">
    <location>
        <begin position="112"/>
        <end position="131"/>
    </location>
</feature>
<evidence type="ECO:0000259" key="3">
    <source>
        <dbReference type="Pfam" id="PF14285"/>
    </source>
</evidence>
<comment type="caution">
    <text evidence="4">The sequence shown here is derived from an EMBL/GenBank/DDBJ whole genome shotgun (WGS) entry which is preliminary data.</text>
</comment>
<dbReference type="RefSeq" id="WP_210089261.1">
    <property type="nucleotide sequence ID" value="NZ_JAGGKG010000009.1"/>
</dbReference>
<feature type="domain" description="DUF4367" evidence="3">
    <location>
        <begin position="180"/>
        <end position="274"/>
    </location>
</feature>
<protein>
    <recommendedName>
        <fullName evidence="3">DUF4367 domain-containing protein</fullName>
    </recommendedName>
</protein>
<evidence type="ECO:0000313" key="4">
    <source>
        <dbReference type="EMBL" id="MBP1905642.1"/>
    </source>
</evidence>
<evidence type="ECO:0000313" key="5">
    <source>
        <dbReference type="Proteomes" id="UP001519272"/>
    </source>
</evidence>
<feature type="transmembrane region" description="Helical" evidence="2">
    <location>
        <begin position="55"/>
        <end position="75"/>
    </location>
</feature>
<sequence>MSPDNNENQHNELDNMAKKTVQRLYKQIENNTPDPNAAWIKMQGQLQKRKKRYQWFKMSSVAVAIACIFLTVAIFSTGSSPAYAFQQMIQIVKDAQAGIIHIMYGSEEVTAPHDDAKTAPPPDVAQGDVHSSPVEPEATLTLDPVEVSLNDALMQSDVPIYMPQSLPDQVQLDKIELYPNAEGIYQMVRIEYIQSNGNLISLTERKLNSHGTPWNTSVDQEAGKVTAIQIQHREGILVEYAEGGGRVEWLDPTNHYLLQLTGNLSSEELIKMAEGTLQQGNTQK</sequence>
<dbReference type="EMBL" id="JAGGKG010000009">
    <property type="protein sequence ID" value="MBP1905642.1"/>
    <property type="molecule type" value="Genomic_DNA"/>
</dbReference>
<keyword evidence="2" id="KW-0472">Membrane</keyword>
<dbReference type="Proteomes" id="UP001519272">
    <property type="component" value="Unassembled WGS sequence"/>
</dbReference>
<keyword evidence="5" id="KW-1185">Reference proteome</keyword>
<keyword evidence="2" id="KW-1133">Transmembrane helix</keyword>
<dbReference type="Pfam" id="PF14285">
    <property type="entry name" value="DUF4367"/>
    <property type="match status" value="1"/>
</dbReference>
<reference evidence="4 5" key="1">
    <citation type="submission" date="2021-03" db="EMBL/GenBank/DDBJ databases">
        <title>Genomic Encyclopedia of Type Strains, Phase IV (KMG-IV): sequencing the most valuable type-strain genomes for metagenomic binning, comparative biology and taxonomic classification.</title>
        <authorList>
            <person name="Goeker M."/>
        </authorList>
    </citation>
    <scope>NUCLEOTIDE SEQUENCE [LARGE SCALE GENOMIC DNA]</scope>
    <source>
        <strain evidence="4 5">DSM 14349</strain>
    </source>
</reference>
<organism evidence="4 5">
    <name type="scientific">Paenibacillus turicensis</name>
    <dbReference type="NCBI Taxonomy" id="160487"/>
    <lineage>
        <taxon>Bacteria</taxon>
        <taxon>Bacillati</taxon>
        <taxon>Bacillota</taxon>
        <taxon>Bacilli</taxon>
        <taxon>Bacillales</taxon>
        <taxon>Paenibacillaceae</taxon>
        <taxon>Paenibacillus</taxon>
    </lineage>
</organism>
<evidence type="ECO:0000256" key="2">
    <source>
        <dbReference type="SAM" id="Phobius"/>
    </source>
</evidence>